<dbReference type="AlphaFoldDB" id="A0A8J2X127"/>
<feature type="region of interest" description="Disordered" evidence="1">
    <location>
        <begin position="629"/>
        <end position="657"/>
    </location>
</feature>
<sequence length="745" mass="82012">MRRGRQPLVAAVLALTRAARCPDEPWLDCGAAPPPPPPPVAPSGGDLLPAAADPLLLPRTAATLDGHSATTDEALNAAGAAGNHTSHFVAFRCKHSMGYLQRSAHPVLGTKVDVTPYSDKELLPPREAIWRLAQAPGGLSVLEALDGHHLLTMHGRLRTPPWMLFVVPPAAGMDATSTPDDLTFRVELDERTLKDDRERRADGRLYAVGAGAYVNCVDGKHLRGHSGGANRRKAATREPSTLLEIWTLSAAQARRAEAFREAYAPPPKKILQKPKSPFGLFSKPLAPRPAKKKGAGSPTEEAPVGGHQGRCDGACAGEPRSTEGYYPAAVEAFAGFVCPSAFRDASDWVFAWPWQHFSEKAWVAPTKTAASCLPQIPVVYAHANRVPKTVDWAVRELKRPFVLISGQSDFAASRYKQVLGQKLLHRWYAQNADMQHRKLRPIPIGLNCFEQAPEMKRALKNIPAKQKKVWVNFGNTHAKRRDAWRWFCGDLPKTSVAPKPWATCEIKKTKNNVRNNPHLVAYYGRVAAHRYVAACVEINQCVAAPRGNGLDTHRLWEALYLGCVPIVQSGPLDALYKRVGALVVRSWTQVTSHLLDSEYDRLVAIQRNASDLLTPGHWKRLIESDRRAAMDKSAKSKRGTSTKSGAPSPCRVTKVNTPRQPSYPRLLARCGAFDYRKLTKAYWFWEMRRDDRARAGPPPDGEDLPPAVRVAFGRGPGRRRRFSGRGAEAGLAKLPPFLARHVATI</sequence>
<keyword evidence="3" id="KW-1185">Reference proteome</keyword>
<dbReference type="Proteomes" id="UP000789595">
    <property type="component" value="Unassembled WGS sequence"/>
</dbReference>
<accession>A0A8J2X127</accession>
<protein>
    <recommendedName>
        <fullName evidence="4">Exostosin GT47 domain-containing protein</fullName>
    </recommendedName>
</protein>
<evidence type="ECO:0000256" key="1">
    <source>
        <dbReference type="SAM" id="MobiDB-lite"/>
    </source>
</evidence>
<gene>
    <name evidence="2" type="ORF">PECAL_2P31640</name>
</gene>
<reference evidence="2" key="1">
    <citation type="submission" date="2021-11" db="EMBL/GenBank/DDBJ databases">
        <authorList>
            <consortium name="Genoscope - CEA"/>
            <person name="William W."/>
        </authorList>
    </citation>
    <scope>NUCLEOTIDE SEQUENCE</scope>
</reference>
<evidence type="ECO:0000313" key="3">
    <source>
        <dbReference type="Proteomes" id="UP000789595"/>
    </source>
</evidence>
<dbReference type="OrthoDB" id="45254at2759"/>
<comment type="caution">
    <text evidence="2">The sequence shown here is derived from an EMBL/GenBank/DDBJ whole genome shotgun (WGS) entry which is preliminary data.</text>
</comment>
<organism evidence="2 3">
    <name type="scientific">Pelagomonas calceolata</name>
    <dbReference type="NCBI Taxonomy" id="35677"/>
    <lineage>
        <taxon>Eukaryota</taxon>
        <taxon>Sar</taxon>
        <taxon>Stramenopiles</taxon>
        <taxon>Ochrophyta</taxon>
        <taxon>Pelagophyceae</taxon>
        <taxon>Pelagomonadales</taxon>
        <taxon>Pelagomonadaceae</taxon>
        <taxon>Pelagomonas</taxon>
    </lineage>
</organism>
<name>A0A8J2X127_9STRA</name>
<dbReference type="EMBL" id="CAKKNE010000002">
    <property type="protein sequence ID" value="CAH0370016.1"/>
    <property type="molecule type" value="Genomic_DNA"/>
</dbReference>
<feature type="region of interest" description="Disordered" evidence="1">
    <location>
        <begin position="282"/>
        <end position="307"/>
    </location>
</feature>
<evidence type="ECO:0008006" key="4">
    <source>
        <dbReference type="Google" id="ProtNLM"/>
    </source>
</evidence>
<evidence type="ECO:0000313" key="2">
    <source>
        <dbReference type="EMBL" id="CAH0370016.1"/>
    </source>
</evidence>
<proteinExistence type="predicted"/>